<dbReference type="NCBIfam" id="NF010382">
    <property type="entry name" value="PRK13809.1"/>
    <property type="match status" value="1"/>
</dbReference>
<dbReference type="Pfam" id="PF00156">
    <property type="entry name" value="Pribosyltran"/>
    <property type="match status" value="1"/>
</dbReference>
<dbReference type="HAMAP" id="MF_01208">
    <property type="entry name" value="PyrE"/>
    <property type="match status" value="1"/>
</dbReference>
<dbReference type="AlphaFoldDB" id="D6YUA0"/>
<keyword evidence="8" id="KW-0511">Multifunctional enzyme</keyword>
<evidence type="ECO:0000313" key="12">
    <source>
        <dbReference type="Proteomes" id="UP000001505"/>
    </source>
</evidence>
<keyword evidence="6 9" id="KW-0665">Pyrimidine biosynthesis</keyword>
<keyword evidence="9" id="KW-0460">Magnesium</keyword>
<dbReference type="RefSeq" id="WP_013181439.1">
    <property type="nucleotide sequence ID" value="NC_014225.1"/>
</dbReference>
<dbReference type="CDD" id="cd06223">
    <property type="entry name" value="PRTases_typeI"/>
    <property type="match status" value="1"/>
</dbReference>
<keyword evidence="12" id="KW-1185">Reference proteome</keyword>
<organism evidence="11 12">
    <name type="scientific">Waddlia chondrophila (strain ATCC VR-1470 / WSU 86-1044)</name>
    <dbReference type="NCBI Taxonomy" id="716544"/>
    <lineage>
        <taxon>Bacteria</taxon>
        <taxon>Pseudomonadati</taxon>
        <taxon>Chlamydiota</taxon>
        <taxon>Chlamydiia</taxon>
        <taxon>Parachlamydiales</taxon>
        <taxon>Waddliaceae</taxon>
        <taxon>Waddlia</taxon>
    </lineage>
</organism>
<comment type="function">
    <text evidence="9">Catalyzes the transfer of a ribosyl phosphate group from 5-phosphoribose 1-diphosphate to orotate, leading to the formation of orotidine monophosphate (OMP).</text>
</comment>
<name>D6YUA0_WADCW</name>
<evidence type="ECO:0000256" key="8">
    <source>
        <dbReference type="ARBA" id="ARBA00023268"/>
    </source>
</evidence>
<evidence type="ECO:0000313" key="11">
    <source>
        <dbReference type="EMBL" id="ADI37711.1"/>
    </source>
</evidence>
<accession>D6YUA0</accession>
<dbReference type="FunFam" id="3.40.50.2020:FF:000025">
    <property type="entry name" value="Uridine monophosphate synthetase"/>
    <property type="match status" value="1"/>
</dbReference>
<dbReference type="InterPro" id="IPR000836">
    <property type="entry name" value="PRTase_dom"/>
</dbReference>
<comment type="catalytic activity">
    <reaction evidence="9">
        <text>orotidine 5'-phosphate + diphosphate = orotate + 5-phospho-alpha-D-ribose 1-diphosphate</text>
        <dbReference type="Rhea" id="RHEA:10380"/>
        <dbReference type="ChEBI" id="CHEBI:30839"/>
        <dbReference type="ChEBI" id="CHEBI:33019"/>
        <dbReference type="ChEBI" id="CHEBI:57538"/>
        <dbReference type="ChEBI" id="CHEBI:58017"/>
        <dbReference type="EC" id="2.4.2.10"/>
    </reaction>
</comment>
<evidence type="ECO:0000256" key="3">
    <source>
        <dbReference type="ARBA" id="ARBA00022676"/>
    </source>
</evidence>
<keyword evidence="3 9" id="KW-0328">Glycosyltransferase</keyword>
<dbReference type="UniPathway" id="UPA00070">
    <property type="reaction ID" value="UER00119"/>
</dbReference>
<evidence type="ECO:0000256" key="6">
    <source>
        <dbReference type="ARBA" id="ARBA00022975"/>
    </source>
</evidence>
<dbReference type="NCBIfam" id="TIGR00336">
    <property type="entry name" value="pyrE"/>
    <property type="match status" value="1"/>
</dbReference>
<comment type="cofactor">
    <cofactor evidence="9">
        <name>Mg(2+)</name>
        <dbReference type="ChEBI" id="CHEBI:18420"/>
    </cofactor>
</comment>
<dbReference type="InterPro" id="IPR023031">
    <property type="entry name" value="OPRT"/>
</dbReference>
<evidence type="ECO:0000256" key="4">
    <source>
        <dbReference type="ARBA" id="ARBA00022679"/>
    </source>
</evidence>
<evidence type="ECO:0000256" key="9">
    <source>
        <dbReference type="HAMAP-Rule" id="MF_01208"/>
    </source>
</evidence>
<dbReference type="KEGG" id="wch:wcw_0337"/>
<evidence type="ECO:0000256" key="7">
    <source>
        <dbReference type="ARBA" id="ARBA00023239"/>
    </source>
</evidence>
<dbReference type="OrthoDB" id="9802134at2"/>
<dbReference type="PANTHER" id="PTHR19278:SF9">
    <property type="entry name" value="URIDINE 5'-MONOPHOSPHATE SYNTHASE"/>
    <property type="match status" value="1"/>
</dbReference>
<dbReference type="STRING" id="716544.wcw_0337"/>
<feature type="binding site" description="in other chain" evidence="9">
    <location>
        <begin position="116"/>
        <end position="124"/>
    </location>
    <ligand>
        <name>5-phospho-alpha-D-ribose 1-diphosphate</name>
        <dbReference type="ChEBI" id="CHEBI:58017"/>
        <note>ligand shared between dimeric partners</note>
    </ligand>
</feature>
<dbReference type="GO" id="GO:0004590">
    <property type="term" value="F:orotidine-5'-phosphate decarboxylase activity"/>
    <property type="evidence" value="ECO:0007669"/>
    <property type="project" value="TreeGrafter"/>
</dbReference>
<evidence type="ECO:0000256" key="1">
    <source>
        <dbReference type="ARBA" id="ARBA00004861"/>
    </source>
</evidence>
<dbReference type="EMBL" id="CP001928">
    <property type="protein sequence ID" value="ADI37711.1"/>
    <property type="molecule type" value="Genomic_DNA"/>
</dbReference>
<dbReference type="GO" id="GO:0004588">
    <property type="term" value="F:orotate phosphoribosyltransferase activity"/>
    <property type="evidence" value="ECO:0007669"/>
    <property type="project" value="UniProtKB-UniRule"/>
</dbReference>
<evidence type="ECO:0000256" key="5">
    <source>
        <dbReference type="ARBA" id="ARBA00022793"/>
    </source>
</evidence>
<comment type="pathway">
    <text evidence="2 9">Pyrimidine metabolism; UMP biosynthesis via de novo pathway; UMP from orotate: step 1/2.</text>
</comment>
<dbReference type="EC" id="2.4.2.10" evidence="9"/>
<dbReference type="PANTHER" id="PTHR19278">
    <property type="entry name" value="OROTATE PHOSPHORIBOSYLTRANSFERASE"/>
    <property type="match status" value="1"/>
</dbReference>
<feature type="binding site" evidence="9">
    <location>
        <position position="90"/>
    </location>
    <ligand>
        <name>5-phospho-alpha-D-ribose 1-diphosphate</name>
        <dbReference type="ChEBI" id="CHEBI:58017"/>
        <note>ligand shared between dimeric partners</note>
    </ligand>
</feature>
<reference evidence="11 12" key="1">
    <citation type="journal article" date="2010" name="PLoS ONE">
        <title>The Waddlia genome: a window into chlamydial biology.</title>
        <authorList>
            <person name="Bertelli C."/>
            <person name="Collyn F."/>
            <person name="Croxatto A."/>
            <person name="Ruckert C."/>
            <person name="Polkinghorne A."/>
            <person name="Kebbi-Beghdadi C."/>
            <person name="Goesmann A."/>
            <person name="Vaughan L."/>
            <person name="Greub G."/>
        </authorList>
    </citation>
    <scope>NUCLEOTIDE SEQUENCE [LARGE SCALE GENOMIC DNA]</scope>
    <source>
        <strain evidence="12">ATCC VR-1470 / WSU 86-1044</strain>
    </source>
</reference>
<keyword evidence="4 9" id="KW-0808">Transferase</keyword>
<evidence type="ECO:0000256" key="2">
    <source>
        <dbReference type="ARBA" id="ARBA00004889"/>
    </source>
</evidence>
<dbReference type="SUPFAM" id="SSF53271">
    <property type="entry name" value="PRTase-like"/>
    <property type="match status" value="1"/>
</dbReference>
<keyword evidence="7" id="KW-0456">Lyase</keyword>
<comment type="similarity">
    <text evidence="9">Belongs to the purine/pyrimidine phosphoribosyltransferase family. PyrE subfamily.</text>
</comment>
<dbReference type="GO" id="GO:0044205">
    <property type="term" value="P:'de novo' UMP biosynthetic process"/>
    <property type="evidence" value="ECO:0007669"/>
    <property type="project" value="UniProtKB-UniRule"/>
</dbReference>
<dbReference type="InterPro" id="IPR004467">
    <property type="entry name" value="Or_phspho_trans_dom"/>
</dbReference>
<feature type="binding site" description="in other chain" evidence="9">
    <location>
        <position position="91"/>
    </location>
    <ligand>
        <name>5-phospho-alpha-D-ribose 1-diphosphate</name>
        <dbReference type="ChEBI" id="CHEBI:58017"/>
        <note>ligand shared between dimeric partners</note>
    </ligand>
</feature>
<dbReference type="HOGENOM" id="CLU_074878_2_0_0"/>
<dbReference type="eggNOG" id="COG0461">
    <property type="taxonomic scope" value="Bacteria"/>
</dbReference>
<comment type="pathway">
    <text evidence="1">Pyrimidine metabolism; UMP biosynthesis via de novo pathway; UMP from orotate: step 2/2.</text>
</comment>
<comment type="caution">
    <text evidence="9">Lacks conserved residue(s) required for the propagation of feature annotation.</text>
</comment>
<feature type="domain" description="Phosphoribosyltransferase" evidence="10">
    <location>
        <begin position="47"/>
        <end position="157"/>
    </location>
</feature>
<proteinExistence type="inferred from homology"/>
<feature type="binding site" evidence="9">
    <location>
        <position position="120"/>
    </location>
    <ligand>
        <name>orotate</name>
        <dbReference type="ChEBI" id="CHEBI:30839"/>
    </ligand>
</feature>
<feature type="binding site" evidence="9">
    <location>
        <position position="94"/>
    </location>
    <ligand>
        <name>5-phospho-alpha-D-ribose 1-diphosphate</name>
        <dbReference type="ChEBI" id="CHEBI:58017"/>
        <note>ligand shared between dimeric partners</note>
    </ligand>
</feature>
<sequence>MPNDSLMRDLYNIGAIKFGTFTLKSGITSPIYIDLRLIISVPSLLSCIADAIWNRINSLPKDLLCGVPYTVLPMATAISLKHQIPMVMRRKEKKEYGTKQAIEGLYKAGQRCLIIEDLVTSGASVFETIRPLQAEGIEVCDIAVLLDRQQGAKEKLEKEGYRLHSVLTITDLLTSLESQGVVTGDIVQNVQQFIKQNHFSIT</sequence>
<evidence type="ECO:0000259" key="10">
    <source>
        <dbReference type="Pfam" id="PF00156"/>
    </source>
</evidence>
<dbReference type="GO" id="GO:0000287">
    <property type="term" value="F:magnesium ion binding"/>
    <property type="evidence" value="ECO:0007669"/>
    <property type="project" value="UniProtKB-UniRule"/>
</dbReference>
<dbReference type="InterPro" id="IPR029057">
    <property type="entry name" value="PRTase-like"/>
</dbReference>
<dbReference type="GO" id="GO:0019856">
    <property type="term" value="P:pyrimidine nucleobase biosynthetic process"/>
    <property type="evidence" value="ECO:0007669"/>
    <property type="project" value="TreeGrafter"/>
</dbReference>
<dbReference type="Gene3D" id="3.40.50.2020">
    <property type="match status" value="1"/>
</dbReference>
<protein>
    <recommendedName>
        <fullName evidence="9">Orotate phosphoribosyltransferase</fullName>
        <shortName evidence="9">OPRT</shortName>
        <shortName evidence="9">OPRTase</shortName>
        <ecNumber evidence="9">2.4.2.10</ecNumber>
    </recommendedName>
</protein>
<keyword evidence="5" id="KW-0210">Decarboxylase</keyword>
<comment type="subunit">
    <text evidence="9">Homodimer.</text>
</comment>
<feature type="binding site" evidence="9">
    <location>
        <position position="148"/>
    </location>
    <ligand>
        <name>orotate</name>
        <dbReference type="ChEBI" id="CHEBI:30839"/>
    </ligand>
</feature>
<feature type="binding site" description="in other chain" evidence="9">
    <location>
        <position position="24"/>
    </location>
    <ligand>
        <name>5-phospho-alpha-D-ribose 1-diphosphate</name>
        <dbReference type="ChEBI" id="CHEBI:58017"/>
        <note>ligand shared between dimeric partners</note>
    </ligand>
</feature>
<dbReference type="Proteomes" id="UP000001505">
    <property type="component" value="Chromosome"/>
</dbReference>
<gene>
    <name evidence="9 11" type="primary">pyrE</name>
    <name evidence="11" type="ordered locus">wcw_0337</name>
</gene>